<evidence type="ECO:0000256" key="9">
    <source>
        <dbReference type="HAMAP-Rule" id="MF_00237"/>
    </source>
</evidence>
<dbReference type="InterPro" id="IPR003369">
    <property type="entry name" value="TatA/B/E"/>
</dbReference>
<comment type="subcellular location">
    <subcellularLocation>
        <location evidence="9">Cell membrane</location>
        <topology evidence="9">Single-pass membrane protein</topology>
    </subcellularLocation>
    <subcellularLocation>
        <location evidence="1">Membrane</location>
        <topology evidence="1">Single-pass membrane protein</topology>
    </subcellularLocation>
</comment>
<dbReference type="EMBL" id="CP076448">
    <property type="protein sequence ID" value="QXM24952.1"/>
    <property type="molecule type" value="Genomic_DNA"/>
</dbReference>
<dbReference type="Proteomes" id="UP000694001">
    <property type="component" value="Chromosome"/>
</dbReference>
<comment type="similarity">
    <text evidence="9">Belongs to the TatB family.</text>
</comment>
<keyword evidence="4 9" id="KW-0812">Transmembrane</keyword>
<gene>
    <name evidence="9 11" type="primary">tatB</name>
    <name evidence="11" type="ORF">KO353_01445</name>
</gene>
<dbReference type="Pfam" id="PF02416">
    <property type="entry name" value="TatA_B_E"/>
    <property type="match status" value="1"/>
</dbReference>
<dbReference type="InterPro" id="IPR018448">
    <property type="entry name" value="TatB"/>
</dbReference>
<keyword evidence="6 9" id="KW-1133">Transmembrane helix</keyword>
<evidence type="ECO:0000256" key="3">
    <source>
        <dbReference type="ARBA" id="ARBA00022475"/>
    </source>
</evidence>
<protein>
    <recommendedName>
        <fullName evidence="9">Sec-independent protein translocase protein TatB</fullName>
    </recommendedName>
</protein>
<comment type="function">
    <text evidence="9">Part of the twin-arginine translocation (Tat) system that transports large folded proteins containing a characteristic twin-arginine motif in their signal peptide across membranes. Together with TatC, TatB is part of a receptor directly interacting with Tat signal peptides. TatB may form an oligomeric binding site that transiently accommodates folded Tat precursor proteins before their translocation.</text>
</comment>
<keyword evidence="7 9" id="KW-0811">Translocation</keyword>
<feature type="compositionally biased region" description="Low complexity" evidence="10">
    <location>
        <begin position="124"/>
        <end position="134"/>
    </location>
</feature>
<reference evidence="11" key="1">
    <citation type="submission" date="2021-06" db="EMBL/GenBank/DDBJ databases">
        <title>Elioraea tepida, sp. nov., a moderately thermophilic aerobic anoxygenic phototrophic bacterium isolated from an alkaline siliceous hot spring mat community in Yellowstone National Park, WY, USA.</title>
        <authorList>
            <person name="Saini M.K."/>
            <person name="Yoshida S."/>
            <person name="Sebastian A."/>
            <person name="Hirose S."/>
            <person name="Hara E."/>
            <person name="Tamaki H."/>
            <person name="Soulier N.T."/>
            <person name="Albert I."/>
            <person name="Hanada S."/>
            <person name="Bryant D.A."/>
            <person name="Tank M."/>
        </authorList>
    </citation>
    <scope>NUCLEOTIDE SEQUENCE</scope>
    <source>
        <strain evidence="11">MS-P2</strain>
    </source>
</reference>
<dbReference type="GO" id="GO:0033281">
    <property type="term" value="C:TAT protein transport complex"/>
    <property type="evidence" value="ECO:0007669"/>
    <property type="project" value="UniProtKB-UniRule"/>
</dbReference>
<keyword evidence="5 9" id="KW-0653">Protein transport</keyword>
<evidence type="ECO:0000256" key="10">
    <source>
        <dbReference type="SAM" id="MobiDB-lite"/>
    </source>
</evidence>
<feature type="compositionally biased region" description="Pro residues" evidence="10">
    <location>
        <begin position="147"/>
        <end position="157"/>
    </location>
</feature>
<dbReference type="PANTHER" id="PTHR33162:SF1">
    <property type="entry name" value="SEC-INDEPENDENT PROTEIN TRANSLOCASE PROTEIN TATA, CHLOROPLASTIC"/>
    <property type="match status" value="1"/>
</dbReference>
<dbReference type="HAMAP" id="MF_00237">
    <property type="entry name" value="TatB"/>
    <property type="match status" value="1"/>
</dbReference>
<comment type="subunit">
    <text evidence="9">The Tat system comprises two distinct complexes: a TatABC complex, containing multiple copies of TatA, TatB and TatC subunits, and a separate TatA complex, containing only TatA subunits. Substrates initially bind to the TatABC complex, which probably triggers association of the separate TatA complex to form the active translocon.</text>
</comment>
<dbReference type="AlphaFoldDB" id="A0A975YJZ9"/>
<evidence type="ECO:0000256" key="4">
    <source>
        <dbReference type="ARBA" id="ARBA00022692"/>
    </source>
</evidence>
<evidence type="ECO:0000256" key="6">
    <source>
        <dbReference type="ARBA" id="ARBA00022989"/>
    </source>
</evidence>
<dbReference type="RefSeq" id="WP_218286009.1">
    <property type="nucleotide sequence ID" value="NZ_CP076448.1"/>
</dbReference>
<evidence type="ECO:0000256" key="8">
    <source>
        <dbReference type="ARBA" id="ARBA00023136"/>
    </source>
</evidence>
<dbReference type="PANTHER" id="PTHR33162">
    <property type="entry name" value="SEC-INDEPENDENT PROTEIN TRANSLOCASE PROTEIN TATA, CHLOROPLASTIC"/>
    <property type="match status" value="1"/>
</dbReference>
<dbReference type="GO" id="GO:0043953">
    <property type="term" value="P:protein transport by the Tat complex"/>
    <property type="evidence" value="ECO:0007669"/>
    <property type="project" value="UniProtKB-UniRule"/>
</dbReference>
<dbReference type="NCBIfam" id="TIGR01410">
    <property type="entry name" value="tatB"/>
    <property type="match status" value="1"/>
</dbReference>
<feature type="compositionally biased region" description="Low complexity" evidence="10">
    <location>
        <begin position="107"/>
        <end position="116"/>
    </location>
</feature>
<name>A0A975YJZ9_9PROT</name>
<dbReference type="KEGG" id="elio:KO353_01445"/>
<proteinExistence type="inferred from homology"/>
<keyword evidence="3 9" id="KW-1003">Cell membrane</keyword>
<accession>A0A975YJZ9</accession>
<evidence type="ECO:0000256" key="7">
    <source>
        <dbReference type="ARBA" id="ARBA00023010"/>
    </source>
</evidence>
<keyword evidence="2 9" id="KW-0813">Transport</keyword>
<evidence type="ECO:0000313" key="12">
    <source>
        <dbReference type="Proteomes" id="UP000694001"/>
    </source>
</evidence>
<dbReference type="GO" id="GO:0008320">
    <property type="term" value="F:protein transmembrane transporter activity"/>
    <property type="evidence" value="ECO:0007669"/>
    <property type="project" value="UniProtKB-UniRule"/>
</dbReference>
<evidence type="ECO:0000256" key="2">
    <source>
        <dbReference type="ARBA" id="ARBA00022448"/>
    </source>
</evidence>
<evidence type="ECO:0000256" key="1">
    <source>
        <dbReference type="ARBA" id="ARBA00004167"/>
    </source>
</evidence>
<sequence length="172" mass="18267">MFDLAWSEIALILLVALVVIGPKDLPHAIRGVADFIRKARRMAGEFQVHVDEMMRESKLDEVKRQIDEVRTGIYDMKRDVERQIDEQGLRDAFKDPFADAAGSSYGTASWSATPAPAEAPPPAASAASADSTSTTPPPAASPLVAEGPPPFVPPGTLPPASLAAPAQARDPV</sequence>
<organism evidence="11 12">
    <name type="scientific">Elioraea tepida</name>
    <dbReference type="NCBI Taxonomy" id="2843330"/>
    <lineage>
        <taxon>Bacteria</taxon>
        <taxon>Pseudomonadati</taxon>
        <taxon>Pseudomonadota</taxon>
        <taxon>Alphaproteobacteria</taxon>
        <taxon>Acetobacterales</taxon>
        <taxon>Elioraeaceae</taxon>
        <taxon>Elioraea</taxon>
    </lineage>
</organism>
<feature type="region of interest" description="Disordered" evidence="10">
    <location>
        <begin position="102"/>
        <end position="172"/>
    </location>
</feature>
<feature type="compositionally biased region" description="Low complexity" evidence="10">
    <location>
        <begin position="158"/>
        <end position="172"/>
    </location>
</feature>
<keyword evidence="12" id="KW-1185">Reference proteome</keyword>
<evidence type="ECO:0000256" key="5">
    <source>
        <dbReference type="ARBA" id="ARBA00022927"/>
    </source>
</evidence>
<keyword evidence="8 9" id="KW-0472">Membrane</keyword>
<evidence type="ECO:0000313" key="11">
    <source>
        <dbReference type="EMBL" id="QXM24952.1"/>
    </source>
</evidence>